<comment type="subcellular location">
    <subcellularLocation>
        <location evidence="1">Cell membrane</location>
        <topology evidence="1">Multi-pass membrane protein</topology>
    </subcellularLocation>
</comment>
<evidence type="ECO:0000259" key="10">
    <source>
        <dbReference type="Pfam" id="PF21088"/>
    </source>
</evidence>
<dbReference type="Pfam" id="PF00924">
    <property type="entry name" value="MS_channel_2nd"/>
    <property type="match status" value="1"/>
</dbReference>
<keyword evidence="6 7" id="KW-0472">Membrane</keyword>
<dbReference type="InterPro" id="IPR010920">
    <property type="entry name" value="LSM_dom_sf"/>
</dbReference>
<dbReference type="InterPro" id="IPR011066">
    <property type="entry name" value="MscS_channel_C_sf"/>
</dbReference>
<dbReference type="InterPro" id="IPR023408">
    <property type="entry name" value="MscS_beta-dom_sf"/>
</dbReference>
<evidence type="ECO:0000256" key="3">
    <source>
        <dbReference type="ARBA" id="ARBA00022475"/>
    </source>
</evidence>
<evidence type="ECO:0000313" key="11">
    <source>
        <dbReference type="EMBL" id="MYZ49518.1"/>
    </source>
</evidence>
<dbReference type="Pfam" id="PF21082">
    <property type="entry name" value="MS_channel_3rd"/>
    <property type="match status" value="1"/>
</dbReference>
<dbReference type="PANTHER" id="PTHR30347">
    <property type="entry name" value="POTASSIUM CHANNEL RELATED"/>
    <property type="match status" value="1"/>
</dbReference>
<proteinExistence type="inferred from homology"/>
<dbReference type="PANTHER" id="PTHR30347:SF1">
    <property type="entry name" value="MECHANOSENSITIVE CHANNEL MSCK"/>
    <property type="match status" value="1"/>
</dbReference>
<dbReference type="EMBL" id="SPKJ01000078">
    <property type="protein sequence ID" value="MYZ49518.1"/>
    <property type="molecule type" value="Genomic_DNA"/>
</dbReference>
<evidence type="ECO:0000313" key="12">
    <source>
        <dbReference type="Proteomes" id="UP000773614"/>
    </source>
</evidence>
<keyword evidence="5 7" id="KW-1133">Transmembrane helix</keyword>
<dbReference type="InterPro" id="IPR049278">
    <property type="entry name" value="MS_channel_C"/>
</dbReference>
<dbReference type="SUPFAM" id="SSF82861">
    <property type="entry name" value="Mechanosensitive channel protein MscS (YggB), transmembrane region"/>
    <property type="match status" value="1"/>
</dbReference>
<name>A0A964WUZ0_9HYPH</name>
<dbReference type="InterPro" id="IPR006685">
    <property type="entry name" value="MscS_channel_2nd"/>
</dbReference>
<feature type="transmembrane region" description="Helical" evidence="7">
    <location>
        <begin position="101"/>
        <end position="119"/>
    </location>
</feature>
<protein>
    <submittedName>
        <fullName evidence="11">Mechanosensitive ion channel</fullName>
    </submittedName>
</protein>
<evidence type="ECO:0000256" key="1">
    <source>
        <dbReference type="ARBA" id="ARBA00004651"/>
    </source>
</evidence>
<keyword evidence="12" id="KW-1185">Reference proteome</keyword>
<sequence length="439" mass="47370">MRTFILLGRAEDALRRTLEGLLDPWVLAQLAILGLILAISLVVGPRLEARLEGRVRAIQGQPRLLRFLALLLRRTRWILATLLAWLAVFVIRAATLDTRSALLELAAALVASWVAISVLSRLIRNRTLGRLAAYAAWAFVALNLIGAADEAADGLDAAALTFGSLRISLLLLLKGGLVIGLALWIATGLGNLVENRLGRATDLTPSLRVLLGKLFKIGIVVLAGVVAVASLGIDLTAFTVFSGALGVGIGFGLQQVVSNFVSGIIILADKSIKPGDTISLGDTFGWIRSLRARFVSVVTRDGVEYLIPNEDFITNRVVSWSFSDTKIRVDVRFGVAYDSDPHAVRRLAVEAAKSVPRVEAQPVPVCHLTAFGESSLDFILRFWICDPQNGLTNVRGAVLLACWDAFKAAGIAIPFPHREIIMKTPVELSRPGPASRIET</sequence>
<keyword evidence="3" id="KW-1003">Cell membrane</keyword>
<feature type="transmembrane region" description="Helical" evidence="7">
    <location>
        <begin position="214"/>
        <end position="233"/>
    </location>
</feature>
<dbReference type="SUPFAM" id="SSF50182">
    <property type="entry name" value="Sm-like ribonucleoproteins"/>
    <property type="match status" value="1"/>
</dbReference>
<feature type="domain" description="Mechanosensitive ion channel transmembrane helices 2/3" evidence="10">
    <location>
        <begin position="213"/>
        <end position="254"/>
    </location>
</feature>
<evidence type="ECO:0000259" key="9">
    <source>
        <dbReference type="Pfam" id="PF21082"/>
    </source>
</evidence>
<gene>
    <name evidence="11" type="ORF">E4O86_17550</name>
</gene>
<feature type="transmembrane region" description="Helical" evidence="7">
    <location>
        <begin position="245"/>
        <end position="268"/>
    </location>
</feature>
<evidence type="ECO:0000256" key="5">
    <source>
        <dbReference type="ARBA" id="ARBA00022989"/>
    </source>
</evidence>
<feature type="transmembrane region" description="Helical" evidence="7">
    <location>
        <begin position="168"/>
        <end position="193"/>
    </location>
</feature>
<accession>A0A964WUZ0</accession>
<organism evidence="11 12">
    <name type="scientific">Propylenella binzhouense</name>
    <dbReference type="NCBI Taxonomy" id="2555902"/>
    <lineage>
        <taxon>Bacteria</taxon>
        <taxon>Pseudomonadati</taxon>
        <taxon>Pseudomonadota</taxon>
        <taxon>Alphaproteobacteria</taxon>
        <taxon>Hyphomicrobiales</taxon>
        <taxon>Propylenellaceae</taxon>
        <taxon>Propylenella</taxon>
    </lineage>
</organism>
<dbReference type="Gene3D" id="2.30.30.60">
    <property type="match status" value="1"/>
</dbReference>
<feature type="domain" description="Mechanosensitive ion channel MscS" evidence="8">
    <location>
        <begin position="256"/>
        <end position="320"/>
    </location>
</feature>
<feature type="transmembrane region" description="Helical" evidence="7">
    <location>
        <begin position="131"/>
        <end position="148"/>
    </location>
</feature>
<evidence type="ECO:0000259" key="8">
    <source>
        <dbReference type="Pfam" id="PF00924"/>
    </source>
</evidence>
<evidence type="ECO:0000256" key="4">
    <source>
        <dbReference type="ARBA" id="ARBA00022692"/>
    </source>
</evidence>
<dbReference type="GO" id="GO:0005886">
    <property type="term" value="C:plasma membrane"/>
    <property type="evidence" value="ECO:0007669"/>
    <property type="project" value="UniProtKB-SubCell"/>
</dbReference>
<dbReference type="Pfam" id="PF21088">
    <property type="entry name" value="MS_channel_1st"/>
    <property type="match status" value="1"/>
</dbReference>
<feature type="transmembrane region" description="Helical" evidence="7">
    <location>
        <begin position="77"/>
        <end position="95"/>
    </location>
</feature>
<comment type="caution">
    <text evidence="11">The sequence shown here is derived from an EMBL/GenBank/DDBJ whole genome shotgun (WGS) entry which is preliminary data.</text>
</comment>
<feature type="transmembrane region" description="Helical" evidence="7">
    <location>
        <begin position="25"/>
        <end position="44"/>
    </location>
</feature>
<dbReference type="SUPFAM" id="SSF82689">
    <property type="entry name" value="Mechanosensitive channel protein MscS (YggB), C-terminal domain"/>
    <property type="match status" value="1"/>
</dbReference>
<evidence type="ECO:0000256" key="7">
    <source>
        <dbReference type="SAM" id="Phobius"/>
    </source>
</evidence>
<dbReference type="Gene3D" id="1.10.287.1260">
    <property type="match status" value="1"/>
</dbReference>
<comment type="similarity">
    <text evidence="2">Belongs to the MscS (TC 1.A.23) family.</text>
</comment>
<evidence type="ECO:0000256" key="6">
    <source>
        <dbReference type="ARBA" id="ARBA00023136"/>
    </source>
</evidence>
<dbReference type="InterPro" id="IPR052702">
    <property type="entry name" value="MscS-like_channel"/>
</dbReference>
<dbReference type="OrthoDB" id="9799209at2"/>
<evidence type="ECO:0000256" key="2">
    <source>
        <dbReference type="ARBA" id="ARBA00008017"/>
    </source>
</evidence>
<reference evidence="11" key="1">
    <citation type="submission" date="2019-03" db="EMBL/GenBank/DDBJ databases">
        <title>Afifella sp. nov., isolated from activated sludge.</title>
        <authorList>
            <person name="Li Q."/>
            <person name="Liu Y."/>
        </authorList>
    </citation>
    <scope>NUCLEOTIDE SEQUENCE</scope>
    <source>
        <strain evidence="11">L72</strain>
    </source>
</reference>
<dbReference type="Proteomes" id="UP000773614">
    <property type="component" value="Unassembled WGS sequence"/>
</dbReference>
<dbReference type="GO" id="GO:0008381">
    <property type="term" value="F:mechanosensitive monoatomic ion channel activity"/>
    <property type="evidence" value="ECO:0007669"/>
    <property type="project" value="UniProtKB-ARBA"/>
</dbReference>
<feature type="domain" description="Mechanosensitive ion channel MscS C-terminal" evidence="9">
    <location>
        <begin position="329"/>
        <end position="413"/>
    </location>
</feature>
<dbReference type="AlphaFoldDB" id="A0A964WUZ0"/>
<dbReference type="Gene3D" id="3.30.70.100">
    <property type="match status" value="1"/>
</dbReference>
<dbReference type="InterPro" id="IPR011014">
    <property type="entry name" value="MscS_channel_TM-2"/>
</dbReference>
<keyword evidence="4 7" id="KW-0812">Transmembrane</keyword>
<dbReference type="InterPro" id="IPR049142">
    <property type="entry name" value="MS_channel_1st"/>
</dbReference>